<keyword evidence="4" id="KW-0378">Hydrolase</keyword>
<evidence type="ECO:0000259" key="1">
    <source>
        <dbReference type="Pfam" id="PF07944"/>
    </source>
</evidence>
<dbReference type="GO" id="GO:0005975">
    <property type="term" value="P:carbohydrate metabolic process"/>
    <property type="evidence" value="ECO:0007669"/>
    <property type="project" value="InterPro"/>
</dbReference>
<dbReference type="RefSeq" id="WP_185122412.1">
    <property type="nucleotide sequence ID" value="NZ_JACJVQ010000020.1"/>
</dbReference>
<keyword evidence="5" id="KW-1185">Reference proteome</keyword>
<dbReference type="Pfam" id="PF20736">
    <property type="entry name" value="Glyco_hydro127M"/>
    <property type="match status" value="1"/>
</dbReference>
<dbReference type="InterPro" id="IPR049174">
    <property type="entry name" value="Beta-AFase-like"/>
</dbReference>
<accession>A0A841SZ68</accession>
<sequence>MTNQLAARIPHPLDLRSVRIQDSYWGSYVDLIRDTVIPYQWEALNDRVPDAEPSHAIKNFRIAAGLEEGEFAGYFFQDTDLYKWLEAVGYSLATHPDPDLEKVADEAIELIAAAQREDGYVNTYFTVAKPGQRWTNLLDCHELYSAGHLIEGAVAYYYGTGKTRFLDVARRFADHIDELFGPNPGQLRGYDGHQELELALVKLYEATNEPRYLELASFQIEERGREPNYLVAEWEKRGRTSAWAPGVVQKSPPHMAYHQAHKPVREQDAATGHAVRAVYMYTAMADLALHKGDDSLLAACKRLWSNVTNKQMYVNGSIGSTHHGEAFTFDYDLPNDTNYSETCASIGLIFFARRMLQLEPKGEYGDVLERALYNTVTAGIAGDGKHYFYVNPMEVWPTASAGNPGKHHVKAVRQKWYGCACCPPNVARLLSSLGHYIYTANEDTLYAHLYIGSEAKLPLNGRQVTLSQKSSLPWGGEASLTIEAIEPASEQASSSGTFTLALRVPSWSRSTRFALNGQPVQPVINDGYAYLTRQWQAGDSFSIELDMTPQRLYSHSELRANAGRVALQRGPLVYAFEETDNGAPLAALSLSRGSEIRAVPSEWRSDVVLLEMEGIRLSEPSGQSGALYGVAPPEETKQKLVAVPYTLWGNRKPGEMTVWIRESR</sequence>
<dbReference type="Proteomes" id="UP000535838">
    <property type="component" value="Unassembled WGS sequence"/>
</dbReference>
<feature type="domain" description="Non-reducing end beta-L-arabinofuranosidase-like GH127 middle" evidence="2">
    <location>
        <begin position="444"/>
        <end position="547"/>
    </location>
</feature>
<dbReference type="InterPro" id="IPR049049">
    <property type="entry name" value="Beta-AFase-like_GH127_C"/>
</dbReference>
<evidence type="ECO:0000313" key="4">
    <source>
        <dbReference type="EMBL" id="MBB6637204.1"/>
    </source>
</evidence>
<protein>
    <submittedName>
        <fullName evidence="4">Glycoside hydrolase family 127 protein</fullName>
    </submittedName>
</protein>
<dbReference type="GO" id="GO:0016787">
    <property type="term" value="F:hydrolase activity"/>
    <property type="evidence" value="ECO:0007669"/>
    <property type="project" value="UniProtKB-KW"/>
</dbReference>
<reference evidence="4 5" key="1">
    <citation type="submission" date="2020-08" db="EMBL/GenBank/DDBJ databases">
        <title>Cohnella phylogeny.</title>
        <authorList>
            <person name="Dunlap C."/>
        </authorList>
    </citation>
    <scope>NUCLEOTIDE SEQUENCE [LARGE SCALE GENOMIC DNA]</scope>
    <source>
        <strain evidence="4 5">DSM 25241</strain>
    </source>
</reference>
<dbReference type="EMBL" id="JACJVQ010000020">
    <property type="protein sequence ID" value="MBB6637204.1"/>
    <property type="molecule type" value="Genomic_DNA"/>
</dbReference>
<organism evidence="4 5">
    <name type="scientific">Cohnella thailandensis</name>
    <dbReference type="NCBI Taxonomy" id="557557"/>
    <lineage>
        <taxon>Bacteria</taxon>
        <taxon>Bacillati</taxon>
        <taxon>Bacillota</taxon>
        <taxon>Bacilli</taxon>
        <taxon>Bacillales</taxon>
        <taxon>Paenibacillaceae</taxon>
        <taxon>Cohnella</taxon>
    </lineage>
</organism>
<dbReference type="Pfam" id="PF20737">
    <property type="entry name" value="Glyco_hydro127C"/>
    <property type="match status" value="1"/>
</dbReference>
<dbReference type="AlphaFoldDB" id="A0A841SZ68"/>
<feature type="domain" description="Non-reducing end beta-L-arabinofuranosidase-like GH127 catalytic" evidence="1">
    <location>
        <begin position="17"/>
        <end position="434"/>
    </location>
</feature>
<dbReference type="Pfam" id="PF07944">
    <property type="entry name" value="Beta-AFase-like_GH127_cat"/>
    <property type="match status" value="1"/>
</dbReference>
<name>A0A841SZ68_9BACL</name>
<evidence type="ECO:0000259" key="3">
    <source>
        <dbReference type="Pfam" id="PF20737"/>
    </source>
</evidence>
<dbReference type="InterPro" id="IPR012878">
    <property type="entry name" value="Beta-AFase-like_GH127_cat"/>
</dbReference>
<dbReference type="InterPro" id="IPR008928">
    <property type="entry name" value="6-hairpin_glycosidase_sf"/>
</dbReference>
<gene>
    <name evidence="4" type="ORF">H7B67_24015</name>
</gene>
<dbReference type="InterPro" id="IPR049046">
    <property type="entry name" value="Beta-AFase-like_GH127_middle"/>
</dbReference>
<comment type="caution">
    <text evidence="4">The sequence shown here is derived from an EMBL/GenBank/DDBJ whole genome shotgun (WGS) entry which is preliminary data.</text>
</comment>
<dbReference type="PANTHER" id="PTHR43465:SF2">
    <property type="entry name" value="DUF1680 DOMAIN PROTEIN (AFU_ORTHOLOGUE AFUA_1G08910)"/>
    <property type="match status" value="1"/>
</dbReference>
<evidence type="ECO:0000313" key="5">
    <source>
        <dbReference type="Proteomes" id="UP000535838"/>
    </source>
</evidence>
<dbReference type="PANTHER" id="PTHR43465">
    <property type="entry name" value="DUF1680 DOMAIN PROTEIN (AFU_ORTHOLOGUE AFUA_1G08910)"/>
    <property type="match status" value="1"/>
</dbReference>
<dbReference type="SUPFAM" id="SSF48208">
    <property type="entry name" value="Six-hairpin glycosidases"/>
    <property type="match status" value="1"/>
</dbReference>
<evidence type="ECO:0000259" key="2">
    <source>
        <dbReference type="Pfam" id="PF20736"/>
    </source>
</evidence>
<proteinExistence type="predicted"/>
<feature type="domain" description="Non-reducing end beta-L-arabinofuranosidase-like GH127 C-terminal" evidence="3">
    <location>
        <begin position="549"/>
        <end position="661"/>
    </location>
</feature>